<dbReference type="Pfam" id="PF12079">
    <property type="entry name" value="DUF3558"/>
    <property type="match status" value="1"/>
</dbReference>
<dbReference type="STRING" id="1121357.SAMN05661109_01290"/>
<sequence>MVCWARFVAVVGVVVVAALLSSCVVPDVGLVPVGPAVGAGGDEPAGVESGGSSVPEGAGGQADSVASGEAVGAFHFDSGTLEIGPFDPLEVYPDVFDPCQEISAEEFAAAGFKTDGVTTPLANGSALSCVLLPDQITSHMSVILAGNLITKDELALTTTLLGENVSSEVTGMFKYREDGVEQSNCVAAVSTERGHFMAFSIDGYNAYSQDDHCKNAIQTLENLARS</sequence>
<keyword evidence="3" id="KW-1185">Reference proteome</keyword>
<evidence type="ECO:0000256" key="1">
    <source>
        <dbReference type="SAM" id="MobiDB-lite"/>
    </source>
</evidence>
<evidence type="ECO:0000313" key="2">
    <source>
        <dbReference type="EMBL" id="SER89002.1"/>
    </source>
</evidence>
<dbReference type="PROSITE" id="PS51257">
    <property type="entry name" value="PROKAR_LIPOPROTEIN"/>
    <property type="match status" value="1"/>
</dbReference>
<organism evidence="2 3">
    <name type="scientific">Corynebacterium cystitidis DSM 20524</name>
    <dbReference type="NCBI Taxonomy" id="1121357"/>
    <lineage>
        <taxon>Bacteria</taxon>
        <taxon>Bacillati</taxon>
        <taxon>Actinomycetota</taxon>
        <taxon>Actinomycetes</taxon>
        <taxon>Mycobacteriales</taxon>
        <taxon>Corynebacteriaceae</taxon>
        <taxon>Corynebacterium</taxon>
    </lineage>
</organism>
<protein>
    <recommendedName>
        <fullName evidence="4">DUF3558 domain-containing protein</fullName>
    </recommendedName>
</protein>
<evidence type="ECO:0008006" key="4">
    <source>
        <dbReference type="Google" id="ProtNLM"/>
    </source>
</evidence>
<proteinExistence type="predicted"/>
<dbReference type="AlphaFoldDB" id="A0A1H9SVH1"/>
<feature type="region of interest" description="Disordered" evidence="1">
    <location>
        <begin position="42"/>
        <end position="64"/>
    </location>
</feature>
<evidence type="ECO:0000313" key="3">
    <source>
        <dbReference type="Proteomes" id="UP000198929"/>
    </source>
</evidence>
<reference evidence="3" key="1">
    <citation type="submission" date="2016-10" db="EMBL/GenBank/DDBJ databases">
        <authorList>
            <person name="Varghese N."/>
            <person name="Submissions S."/>
        </authorList>
    </citation>
    <scope>NUCLEOTIDE SEQUENCE [LARGE SCALE GENOMIC DNA]</scope>
    <source>
        <strain evidence="3">DSM 20524</strain>
    </source>
</reference>
<gene>
    <name evidence="2" type="ORF">SAMN05661109_01290</name>
</gene>
<name>A0A1H9SVH1_9CORY</name>
<dbReference type="RefSeq" id="WP_092257876.1">
    <property type="nucleotide sequence ID" value="NZ_CP047199.1"/>
</dbReference>
<accession>A0A1H9SVH1</accession>
<dbReference type="Proteomes" id="UP000198929">
    <property type="component" value="Unassembled WGS sequence"/>
</dbReference>
<dbReference type="InterPro" id="IPR024520">
    <property type="entry name" value="DUF3558"/>
</dbReference>
<feature type="compositionally biased region" description="Low complexity" evidence="1">
    <location>
        <begin position="44"/>
        <end position="56"/>
    </location>
</feature>
<dbReference type="EMBL" id="FOGQ01000004">
    <property type="protein sequence ID" value="SER89002.1"/>
    <property type="molecule type" value="Genomic_DNA"/>
</dbReference>